<evidence type="ECO:0008006" key="3">
    <source>
        <dbReference type="Google" id="ProtNLM"/>
    </source>
</evidence>
<sequence>MTFRLKYILKGYSLGVEGNVTLSEVEGNVTLSEVEGGRWDLCFDSAQHDKAAPLSMAKRLCSAWQSGSAQHGKAALLSMAKRLCLCNSILISDHQ</sequence>
<reference evidence="1 2" key="1">
    <citation type="submission" date="2020-12" db="EMBL/GenBank/DDBJ databases">
        <title>Bacterial novel species Pedobacter sp. SD-b isolated from soil.</title>
        <authorList>
            <person name="Jung H.-Y."/>
        </authorList>
    </citation>
    <scope>NUCLEOTIDE SEQUENCE [LARGE SCALE GENOMIC DNA]</scope>
    <source>
        <strain evidence="1 2">SD-b</strain>
    </source>
</reference>
<name>A0ABS1BF87_9SPHI</name>
<evidence type="ECO:0000313" key="1">
    <source>
        <dbReference type="EMBL" id="MBK0381515.1"/>
    </source>
</evidence>
<proteinExistence type="predicted"/>
<dbReference type="EMBL" id="JAEHFY010000001">
    <property type="protein sequence ID" value="MBK0381515.1"/>
    <property type="molecule type" value="Genomic_DNA"/>
</dbReference>
<accession>A0ABS1BF87</accession>
<keyword evidence="2" id="KW-1185">Reference proteome</keyword>
<dbReference type="Proteomes" id="UP000660024">
    <property type="component" value="Unassembled WGS sequence"/>
</dbReference>
<dbReference type="RefSeq" id="WP_200584041.1">
    <property type="nucleotide sequence ID" value="NZ_JAEHFY010000001.1"/>
</dbReference>
<organism evidence="1 2">
    <name type="scientific">Pedobacter segetis</name>
    <dbReference type="NCBI Taxonomy" id="2793069"/>
    <lineage>
        <taxon>Bacteria</taxon>
        <taxon>Pseudomonadati</taxon>
        <taxon>Bacteroidota</taxon>
        <taxon>Sphingobacteriia</taxon>
        <taxon>Sphingobacteriales</taxon>
        <taxon>Sphingobacteriaceae</taxon>
        <taxon>Pedobacter</taxon>
    </lineage>
</organism>
<protein>
    <recommendedName>
        <fullName evidence="3">Immunity protein 74</fullName>
    </recommendedName>
</protein>
<evidence type="ECO:0000313" key="2">
    <source>
        <dbReference type="Proteomes" id="UP000660024"/>
    </source>
</evidence>
<comment type="caution">
    <text evidence="1">The sequence shown here is derived from an EMBL/GenBank/DDBJ whole genome shotgun (WGS) entry which is preliminary data.</text>
</comment>
<gene>
    <name evidence="1" type="ORF">I5M32_00960</name>
</gene>